<gene>
    <name evidence="3" type="ORF">E2C01_079077</name>
</gene>
<organism evidence="3 4">
    <name type="scientific">Portunus trituberculatus</name>
    <name type="common">Swimming crab</name>
    <name type="synonym">Neptunus trituberculatus</name>
    <dbReference type="NCBI Taxonomy" id="210409"/>
    <lineage>
        <taxon>Eukaryota</taxon>
        <taxon>Metazoa</taxon>
        <taxon>Ecdysozoa</taxon>
        <taxon>Arthropoda</taxon>
        <taxon>Crustacea</taxon>
        <taxon>Multicrustacea</taxon>
        <taxon>Malacostraca</taxon>
        <taxon>Eumalacostraca</taxon>
        <taxon>Eucarida</taxon>
        <taxon>Decapoda</taxon>
        <taxon>Pleocyemata</taxon>
        <taxon>Brachyura</taxon>
        <taxon>Eubrachyura</taxon>
        <taxon>Portunoidea</taxon>
        <taxon>Portunidae</taxon>
        <taxon>Portuninae</taxon>
        <taxon>Portunus</taxon>
    </lineage>
</organism>
<protein>
    <recommendedName>
        <fullName evidence="5">Secreted protein</fullName>
    </recommendedName>
</protein>
<sequence>MRDSLTSFFFLLFLFPQGGREREDGRTGRRQGRREEGLGWSGGRLWRGTGEGGRKASGAVKVLKWQQTRGWARGCTVYRSMYCPPYFRRWRRAISRLPTRSQTKKQKIKKNKQIDK</sequence>
<keyword evidence="2" id="KW-0732">Signal</keyword>
<name>A0A5B7IIQ3_PORTR</name>
<evidence type="ECO:0000313" key="3">
    <source>
        <dbReference type="EMBL" id="MPC84340.1"/>
    </source>
</evidence>
<feature type="region of interest" description="Disordered" evidence="1">
    <location>
        <begin position="19"/>
        <end position="52"/>
    </location>
</feature>
<feature type="signal peptide" evidence="2">
    <location>
        <begin position="1"/>
        <end position="21"/>
    </location>
</feature>
<evidence type="ECO:0000256" key="1">
    <source>
        <dbReference type="SAM" id="MobiDB-lite"/>
    </source>
</evidence>
<evidence type="ECO:0008006" key="5">
    <source>
        <dbReference type="Google" id="ProtNLM"/>
    </source>
</evidence>
<dbReference type="EMBL" id="VSRR010065203">
    <property type="protein sequence ID" value="MPC84340.1"/>
    <property type="molecule type" value="Genomic_DNA"/>
</dbReference>
<proteinExistence type="predicted"/>
<evidence type="ECO:0000313" key="4">
    <source>
        <dbReference type="Proteomes" id="UP000324222"/>
    </source>
</evidence>
<reference evidence="3 4" key="1">
    <citation type="submission" date="2019-05" db="EMBL/GenBank/DDBJ databases">
        <title>Another draft genome of Portunus trituberculatus and its Hox gene families provides insights of decapod evolution.</title>
        <authorList>
            <person name="Jeong J.-H."/>
            <person name="Song I."/>
            <person name="Kim S."/>
            <person name="Choi T."/>
            <person name="Kim D."/>
            <person name="Ryu S."/>
            <person name="Kim W."/>
        </authorList>
    </citation>
    <scope>NUCLEOTIDE SEQUENCE [LARGE SCALE GENOMIC DNA]</scope>
    <source>
        <tissue evidence="3">Muscle</tissue>
    </source>
</reference>
<accession>A0A5B7IIQ3</accession>
<evidence type="ECO:0000256" key="2">
    <source>
        <dbReference type="SAM" id="SignalP"/>
    </source>
</evidence>
<dbReference type="AlphaFoldDB" id="A0A5B7IIQ3"/>
<dbReference type="Proteomes" id="UP000324222">
    <property type="component" value="Unassembled WGS sequence"/>
</dbReference>
<comment type="caution">
    <text evidence="3">The sequence shown here is derived from an EMBL/GenBank/DDBJ whole genome shotgun (WGS) entry which is preliminary data.</text>
</comment>
<feature type="chain" id="PRO_5023033053" description="Secreted protein" evidence="2">
    <location>
        <begin position="22"/>
        <end position="116"/>
    </location>
</feature>
<keyword evidence="4" id="KW-1185">Reference proteome</keyword>
<feature type="compositionally biased region" description="Basic and acidic residues" evidence="1">
    <location>
        <begin position="19"/>
        <end position="37"/>
    </location>
</feature>